<proteinExistence type="predicted"/>
<name>A0A9D4E1P6_DREPO</name>
<sequence>MDDLKTAPETTSTKSSHQYYIVKKYEVMQCGDFRKKRSLSRRDRHLLINLYTM</sequence>
<comment type="caution">
    <text evidence="1">The sequence shown here is derived from an EMBL/GenBank/DDBJ whole genome shotgun (WGS) entry which is preliminary data.</text>
</comment>
<protein>
    <submittedName>
        <fullName evidence="1">Uncharacterized protein</fullName>
    </submittedName>
</protein>
<reference evidence="1" key="1">
    <citation type="journal article" date="2019" name="bioRxiv">
        <title>The Genome of the Zebra Mussel, Dreissena polymorpha: A Resource for Invasive Species Research.</title>
        <authorList>
            <person name="McCartney M.A."/>
            <person name="Auch B."/>
            <person name="Kono T."/>
            <person name="Mallez S."/>
            <person name="Zhang Y."/>
            <person name="Obille A."/>
            <person name="Becker A."/>
            <person name="Abrahante J.E."/>
            <person name="Garbe J."/>
            <person name="Badalamenti J.P."/>
            <person name="Herman A."/>
            <person name="Mangelson H."/>
            <person name="Liachko I."/>
            <person name="Sullivan S."/>
            <person name="Sone E.D."/>
            <person name="Koren S."/>
            <person name="Silverstein K.A.T."/>
            <person name="Beckman K.B."/>
            <person name="Gohl D.M."/>
        </authorList>
    </citation>
    <scope>NUCLEOTIDE SEQUENCE</scope>
    <source>
        <strain evidence="1">Duluth1</strain>
        <tissue evidence="1">Whole animal</tissue>
    </source>
</reference>
<evidence type="ECO:0000313" key="1">
    <source>
        <dbReference type="EMBL" id="KAH3770815.1"/>
    </source>
</evidence>
<gene>
    <name evidence="1" type="ORF">DPMN_172110</name>
</gene>
<dbReference type="AlphaFoldDB" id="A0A9D4E1P6"/>
<keyword evidence="2" id="KW-1185">Reference proteome</keyword>
<organism evidence="1 2">
    <name type="scientific">Dreissena polymorpha</name>
    <name type="common">Zebra mussel</name>
    <name type="synonym">Mytilus polymorpha</name>
    <dbReference type="NCBI Taxonomy" id="45954"/>
    <lineage>
        <taxon>Eukaryota</taxon>
        <taxon>Metazoa</taxon>
        <taxon>Spiralia</taxon>
        <taxon>Lophotrochozoa</taxon>
        <taxon>Mollusca</taxon>
        <taxon>Bivalvia</taxon>
        <taxon>Autobranchia</taxon>
        <taxon>Heteroconchia</taxon>
        <taxon>Euheterodonta</taxon>
        <taxon>Imparidentia</taxon>
        <taxon>Neoheterodontei</taxon>
        <taxon>Myida</taxon>
        <taxon>Dreissenoidea</taxon>
        <taxon>Dreissenidae</taxon>
        <taxon>Dreissena</taxon>
    </lineage>
</organism>
<dbReference type="Proteomes" id="UP000828390">
    <property type="component" value="Unassembled WGS sequence"/>
</dbReference>
<evidence type="ECO:0000313" key="2">
    <source>
        <dbReference type="Proteomes" id="UP000828390"/>
    </source>
</evidence>
<dbReference type="EMBL" id="JAIWYP010000009">
    <property type="protein sequence ID" value="KAH3770815.1"/>
    <property type="molecule type" value="Genomic_DNA"/>
</dbReference>
<accession>A0A9D4E1P6</accession>
<reference evidence="1" key="2">
    <citation type="submission" date="2020-11" db="EMBL/GenBank/DDBJ databases">
        <authorList>
            <person name="McCartney M.A."/>
            <person name="Auch B."/>
            <person name="Kono T."/>
            <person name="Mallez S."/>
            <person name="Becker A."/>
            <person name="Gohl D.M."/>
            <person name="Silverstein K.A.T."/>
            <person name="Koren S."/>
            <person name="Bechman K.B."/>
            <person name="Herman A."/>
            <person name="Abrahante J.E."/>
            <person name="Garbe J."/>
        </authorList>
    </citation>
    <scope>NUCLEOTIDE SEQUENCE</scope>
    <source>
        <strain evidence="1">Duluth1</strain>
        <tissue evidence="1">Whole animal</tissue>
    </source>
</reference>